<dbReference type="AlphaFoldDB" id="A0AAD9JU94"/>
<comment type="caution">
    <text evidence="5">The sequence shown here is derived from an EMBL/GenBank/DDBJ whole genome shotgun (WGS) entry which is preliminary data.</text>
</comment>
<comment type="subcellular location">
    <subcellularLocation>
        <location evidence="1">Cytoplasm</location>
    </subcellularLocation>
</comment>
<dbReference type="InterPro" id="IPR027417">
    <property type="entry name" value="P-loop_NTPase"/>
</dbReference>
<dbReference type="PROSITE" id="PS50837">
    <property type="entry name" value="NACHT"/>
    <property type="match status" value="1"/>
</dbReference>
<evidence type="ECO:0000256" key="2">
    <source>
        <dbReference type="ARBA" id="ARBA00022490"/>
    </source>
</evidence>
<gene>
    <name evidence="5" type="ORF">NP493_1732g00002</name>
</gene>
<dbReference type="PANTHER" id="PTHR45690:SF19">
    <property type="entry name" value="NACHT, LRR AND PYD DOMAINS-CONTAINING PROTEIN 3"/>
    <property type="match status" value="1"/>
</dbReference>
<keyword evidence="2" id="KW-0963">Cytoplasm</keyword>
<feature type="domain" description="NACHT" evidence="4">
    <location>
        <begin position="108"/>
        <end position="246"/>
    </location>
</feature>
<dbReference type="GO" id="GO:0005737">
    <property type="term" value="C:cytoplasm"/>
    <property type="evidence" value="ECO:0007669"/>
    <property type="project" value="UniProtKB-SubCell"/>
</dbReference>
<dbReference type="Gene3D" id="3.40.50.300">
    <property type="entry name" value="P-loop containing nucleotide triphosphate hydrolases"/>
    <property type="match status" value="1"/>
</dbReference>
<evidence type="ECO:0000259" key="4">
    <source>
        <dbReference type="PROSITE" id="PS50837"/>
    </source>
</evidence>
<dbReference type="InterPro" id="IPR050637">
    <property type="entry name" value="NLRP_innate_immun_reg"/>
</dbReference>
<protein>
    <recommendedName>
        <fullName evidence="4">NACHT domain-containing protein</fullName>
    </recommendedName>
</protein>
<keyword evidence="3" id="KW-0677">Repeat</keyword>
<dbReference type="Proteomes" id="UP001209878">
    <property type="component" value="Unassembled WGS sequence"/>
</dbReference>
<evidence type="ECO:0000256" key="3">
    <source>
        <dbReference type="ARBA" id="ARBA00022737"/>
    </source>
</evidence>
<name>A0AAD9JU94_RIDPI</name>
<evidence type="ECO:0000313" key="5">
    <source>
        <dbReference type="EMBL" id="KAK2159254.1"/>
    </source>
</evidence>
<dbReference type="EMBL" id="JAODUO010001732">
    <property type="protein sequence ID" value="KAK2159254.1"/>
    <property type="molecule type" value="Genomic_DNA"/>
</dbReference>
<dbReference type="Pfam" id="PF05729">
    <property type="entry name" value="NACHT"/>
    <property type="match status" value="1"/>
</dbReference>
<proteinExistence type="predicted"/>
<dbReference type="PANTHER" id="PTHR45690">
    <property type="entry name" value="NACHT, LRR AND PYD DOMAINS-CONTAINING PROTEIN 12"/>
    <property type="match status" value="1"/>
</dbReference>
<dbReference type="InterPro" id="IPR007111">
    <property type="entry name" value="NACHT_NTPase"/>
</dbReference>
<accession>A0AAD9JU94</accession>
<keyword evidence="6" id="KW-1185">Reference proteome</keyword>
<reference evidence="5" key="1">
    <citation type="journal article" date="2023" name="Mol. Biol. Evol.">
        <title>Third-Generation Sequencing Reveals the Adaptive Role of the Epigenome in Three Deep-Sea Polychaetes.</title>
        <authorList>
            <person name="Perez M."/>
            <person name="Aroh O."/>
            <person name="Sun Y."/>
            <person name="Lan Y."/>
            <person name="Juniper S.K."/>
            <person name="Young C.R."/>
            <person name="Angers B."/>
            <person name="Qian P.Y."/>
        </authorList>
    </citation>
    <scope>NUCLEOTIDE SEQUENCE</scope>
    <source>
        <strain evidence="5">R07B-5</strain>
    </source>
</reference>
<organism evidence="5 6">
    <name type="scientific">Ridgeia piscesae</name>
    <name type="common">Tubeworm</name>
    <dbReference type="NCBI Taxonomy" id="27915"/>
    <lineage>
        <taxon>Eukaryota</taxon>
        <taxon>Metazoa</taxon>
        <taxon>Spiralia</taxon>
        <taxon>Lophotrochozoa</taxon>
        <taxon>Annelida</taxon>
        <taxon>Polychaeta</taxon>
        <taxon>Sedentaria</taxon>
        <taxon>Canalipalpata</taxon>
        <taxon>Sabellida</taxon>
        <taxon>Siboglinidae</taxon>
        <taxon>Ridgeia</taxon>
    </lineage>
</organism>
<dbReference type="SUPFAM" id="SSF52540">
    <property type="entry name" value="P-loop containing nucleoside triphosphate hydrolases"/>
    <property type="match status" value="1"/>
</dbReference>
<sequence>MCVCVCVCVCDYYYFSEELQRLKQQFRDVHQCRIDDYLREKRDIDKIAINSLDDMYIELHVHDSEQYKRLETRSDINTLQLQTGIGLCRLIKVDELFSTDGGSEFAPLKVLVSGQAGVGKSTFSLCLLNKWLNGQLPPATENVFFFSMRDLAHLGPCSLADLLFTHQGIQKPSDEMILQYLRNMSGVMVILDGYEEVRQCSSEEESLPLDIFTKVKISELLGSIICGKTMPSAKLVVTCRSGGVREYKVFDRITEIYGFSELRIRQYVAMFCSRNAIEDVDLESHILDYIDNETNIRSFCYIPMFCSLVCRIAKMKLEQHVGMPLPATVTQLLKETVVSFAIELHPNFKGKSLDEDDDVTDQIKCPLLQHSKLAKKGVSHRPMRILFDKGDIESCHLSHDTAVQCGFLTVSLEHDQYSVSRQVTSVYYFVHLIMQEFLGGIALVSQENDIEQLVRQSASDGNLDMILTFLAGLLGDPDSKDFLKTLGCQTCMSAGDLLRLVVSQELQHRRRDHMATVFLLLTLVFESRQPDLWVEIREFVMNGGDELNLSEDTSVQSKCKH</sequence>
<evidence type="ECO:0000256" key="1">
    <source>
        <dbReference type="ARBA" id="ARBA00004496"/>
    </source>
</evidence>
<evidence type="ECO:0000313" key="6">
    <source>
        <dbReference type="Proteomes" id="UP001209878"/>
    </source>
</evidence>